<dbReference type="PROSITE" id="PS50051">
    <property type="entry name" value="MCM_2"/>
    <property type="match status" value="1"/>
</dbReference>
<dbReference type="OrthoDB" id="10251574at2759"/>
<dbReference type="VEuPathDB" id="FungiDB:SDRG_08146"/>
<dbReference type="Pfam" id="PF00493">
    <property type="entry name" value="MCM"/>
    <property type="match status" value="1"/>
</dbReference>
<dbReference type="GO" id="GO:0005524">
    <property type="term" value="F:ATP binding"/>
    <property type="evidence" value="ECO:0007669"/>
    <property type="project" value="UniProtKB-KW"/>
</dbReference>
<keyword evidence="2" id="KW-0067">ATP-binding</keyword>
<name>T0QKQ4_SAPDV</name>
<feature type="domain" description="MCM C-terminal AAA(+) ATPase" evidence="3">
    <location>
        <begin position="1"/>
        <end position="51"/>
    </location>
</feature>
<dbReference type="GO" id="GO:0006271">
    <property type="term" value="P:DNA strand elongation involved in DNA replication"/>
    <property type="evidence" value="ECO:0007669"/>
    <property type="project" value="TreeGrafter"/>
</dbReference>
<keyword evidence="1" id="KW-0547">Nucleotide-binding</keyword>
<accession>T0QKQ4</accession>
<proteinExistence type="predicted"/>
<dbReference type="GO" id="GO:0042555">
    <property type="term" value="C:MCM complex"/>
    <property type="evidence" value="ECO:0007669"/>
    <property type="project" value="TreeGrafter"/>
</dbReference>
<dbReference type="AlphaFoldDB" id="T0QKQ4"/>
<dbReference type="GO" id="GO:0006270">
    <property type="term" value="P:DNA replication initiation"/>
    <property type="evidence" value="ECO:0007669"/>
    <property type="project" value="TreeGrafter"/>
</dbReference>
<dbReference type="Gene3D" id="3.40.50.300">
    <property type="entry name" value="P-loop containing nucleotide triphosphate hydrolases"/>
    <property type="match status" value="1"/>
</dbReference>
<organism evidence="4 5">
    <name type="scientific">Saprolegnia diclina (strain VS20)</name>
    <dbReference type="NCBI Taxonomy" id="1156394"/>
    <lineage>
        <taxon>Eukaryota</taxon>
        <taxon>Sar</taxon>
        <taxon>Stramenopiles</taxon>
        <taxon>Oomycota</taxon>
        <taxon>Saprolegniomycetes</taxon>
        <taxon>Saprolegniales</taxon>
        <taxon>Saprolegniaceae</taxon>
        <taxon>Saprolegnia</taxon>
    </lineage>
</organism>
<dbReference type="InterPro" id="IPR001208">
    <property type="entry name" value="MCM_dom"/>
</dbReference>
<evidence type="ECO:0000256" key="1">
    <source>
        <dbReference type="ARBA" id="ARBA00022741"/>
    </source>
</evidence>
<dbReference type="InterPro" id="IPR031327">
    <property type="entry name" value="MCM"/>
</dbReference>
<evidence type="ECO:0000313" key="5">
    <source>
        <dbReference type="Proteomes" id="UP000030762"/>
    </source>
</evidence>
<dbReference type="GO" id="GO:0017116">
    <property type="term" value="F:single-stranded DNA helicase activity"/>
    <property type="evidence" value="ECO:0007669"/>
    <property type="project" value="TreeGrafter"/>
</dbReference>
<dbReference type="InParanoid" id="T0QKQ4"/>
<dbReference type="GO" id="GO:0000727">
    <property type="term" value="P:double-strand break repair via break-induced replication"/>
    <property type="evidence" value="ECO:0007669"/>
    <property type="project" value="TreeGrafter"/>
</dbReference>
<reference evidence="4 5" key="1">
    <citation type="submission" date="2012-04" db="EMBL/GenBank/DDBJ databases">
        <title>The Genome Sequence of Saprolegnia declina VS20.</title>
        <authorList>
            <consortium name="The Broad Institute Genome Sequencing Platform"/>
            <person name="Russ C."/>
            <person name="Nusbaum C."/>
            <person name="Tyler B."/>
            <person name="van West P."/>
            <person name="Dieguez-Uribeondo J."/>
            <person name="de Bruijn I."/>
            <person name="Tripathy S."/>
            <person name="Jiang R."/>
            <person name="Young S.K."/>
            <person name="Zeng Q."/>
            <person name="Gargeya S."/>
            <person name="Fitzgerald M."/>
            <person name="Haas B."/>
            <person name="Abouelleil A."/>
            <person name="Alvarado L."/>
            <person name="Arachchi H.M."/>
            <person name="Berlin A."/>
            <person name="Chapman S.B."/>
            <person name="Goldberg J."/>
            <person name="Griggs A."/>
            <person name="Gujja S."/>
            <person name="Hansen M."/>
            <person name="Howarth C."/>
            <person name="Imamovic A."/>
            <person name="Larimer J."/>
            <person name="McCowen C."/>
            <person name="Montmayeur A."/>
            <person name="Murphy C."/>
            <person name="Neiman D."/>
            <person name="Pearson M."/>
            <person name="Priest M."/>
            <person name="Roberts A."/>
            <person name="Saif S."/>
            <person name="Shea T."/>
            <person name="Sisk P."/>
            <person name="Sykes S."/>
            <person name="Wortman J."/>
            <person name="Nusbaum C."/>
            <person name="Birren B."/>
        </authorList>
    </citation>
    <scope>NUCLEOTIDE SEQUENCE [LARGE SCALE GENOMIC DNA]</scope>
    <source>
        <strain evidence="4 5">VS20</strain>
    </source>
</reference>
<dbReference type="EMBL" id="JH767155">
    <property type="protein sequence ID" value="EQC34375.1"/>
    <property type="molecule type" value="Genomic_DNA"/>
</dbReference>
<dbReference type="PANTHER" id="PTHR11630">
    <property type="entry name" value="DNA REPLICATION LICENSING FACTOR MCM FAMILY MEMBER"/>
    <property type="match status" value="1"/>
</dbReference>
<sequence>MAAVVRDQITKEMTLNCGALVLADMGICSIDEFDEITPCPKKTRGLGQDRQ</sequence>
<dbReference type="Proteomes" id="UP000030762">
    <property type="component" value="Unassembled WGS sequence"/>
</dbReference>
<dbReference type="GeneID" id="19948873"/>
<dbReference type="InterPro" id="IPR027417">
    <property type="entry name" value="P-loop_NTPase"/>
</dbReference>
<dbReference type="RefSeq" id="XP_008612237.1">
    <property type="nucleotide sequence ID" value="XM_008614015.1"/>
</dbReference>
<evidence type="ECO:0000256" key="2">
    <source>
        <dbReference type="ARBA" id="ARBA00022840"/>
    </source>
</evidence>
<evidence type="ECO:0000313" key="4">
    <source>
        <dbReference type="EMBL" id="EQC34375.1"/>
    </source>
</evidence>
<dbReference type="STRING" id="1156394.T0QKQ4"/>
<dbReference type="PANTHER" id="PTHR11630:SF26">
    <property type="entry name" value="DNA REPLICATION LICENSING FACTOR MCM7"/>
    <property type="match status" value="1"/>
</dbReference>
<gene>
    <name evidence="4" type="ORF">SDRG_08146</name>
</gene>
<protein>
    <recommendedName>
        <fullName evidence="3">MCM C-terminal AAA(+) ATPase domain-containing protein</fullName>
    </recommendedName>
</protein>
<keyword evidence="5" id="KW-1185">Reference proteome</keyword>
<dbReference type="GO" id="GO:0003697">
    <property type="term" value="F:single-stranded DNA binding"/>
    <property type="evidence" value="ECO:0007669"/>
    <property type="project" value="TreeGrafter"/>
</dbReference>
<evidence type="ECO:0000259" key="3">
    <source>
        <dbReference type="PROSITE" id="PS50051"/>
    </source>
</evidence>
<dbReference type="GO" id="GO:0005634">
    <property type="term" value="C:nucleus"/>
    <property type="evidence" value="ECO:0007669"/>
    <property type="project" value="TreeGrafter"/>
</dbReference>